<accession>A0A814AH89</accession>
<dbReference type="Proteomes" id="UP000663852">
    <property type="component" value="Unassembled WGS sequence"/>
</dbReference>
<dbReference type="GO" id="GO:0034605">
    <property type="term" value="P:cellular response to heat"/>
    <property type="evidence" value="ECO:0007669"/>
    <property type="project" value="TreeGrafter"/>
</dbReference>
<feature type="compositionally biased region" description="Pro residues" evidence="2">
    <location>
        <begin position="14"/>
        <end position="30"/>
    </location>
</feature>
<reference evidence="3" key="1">
    <citation type="submission" date="2021-02" db="EMBL/GenBank/DDBJ databases">
        <authorList>
            <person name="Nowell W R."/>
        </authorList>
    </citation>
    <scope>NUCLEOTIDE SEQUENCE</scope>
</reference>
<gene>
    <name evidence="4" type="ORF">EDS130_LOCUS13381</name>
    <name evidence="3" type="ORF">XAT740_LOCUS8648</name>
</gene>
<dbReference type="EMBL" id="CAJNOJ010000053">
    <property type="protein sequence ID" value="CAF0971294.1"/>
    <property type="molecule type" value="Genomic_DNA"/>
</dbReference>
<keyword evidence="1" id="KW-0175">Coiled coil</keyword>
<dbReference type="OrthoDB" id="10054703at2759"/>
<sequence>MNKQSSRQQQAQAQPPPPPPPPAPQPPPPAQTSEPPNNDGQFGDASSYLQFQQSTYFPNNPSMSHQQDQPFATDEQTKSYFSFFDRFGEHDLVRARLNNDLKREYNDYLHSLQDMARNKTAQMSVMATPRGTTTRRVQFQQGHSMSGSKDQRAMHNAHSMNDISSSQTIQNSQSMSDLSSGSSIHNVHSMHDLSTTATSELAANRARARLLQQHSEQYIRDREAYILELYEQIYELEARIRQLEGEARKLTVHNSTKETRERYTQDLNALNALLAERLNQRVAVDYELAQILNRPPVPYVSGGRVVVTGTSNMNMPIPQMTPRPVDSLQLGQQTSRSTEQISSQSRRVQESQQFQSPRTPRDPNRPQSPSYARGSIFNGIYGTFKTEEQIRKQERYRLDLLQQIEEKRLRDAAEAARRKAEEERERLRQLQYEQQLARQLAEEALRKQQAEEEERRRLLALEEEAERKRREEELERQRQEDEADRLRRQEELARQRKEDEAERLKRLAEIERLRKEEEAERLRRRTEIERTRKQEDFERLRRKEEEEERRRREFEEELKRRDIEEQRRLREEEEERRKREEEEERRRKLIEEEEEERRRIRRLEEEEEERRRRNARVVRPASPSVSREISDSDVLRRLMQLKRQLRDKENRLRDTIQQETTTTRTHIVDYSSPPYIPPPQPFYVQRRESSDDLLDVARIHYRDAPLTHDILLNILKTAEGDEANPSYVRDDSVMMQGVAGGKRITSAEFLSVPKPPGISDELFNSSSIESLAGRRRYGNSLPAFYDNIDSLEMADKELNRIAKKSDHRVSKLRHIELDDGQGLDTEDILERFEEKSRLQGLGRQSTVHDDAWLK</sequence>
<evidence type="ECO:0000256" key="2">
    <source>
        <dbReference type="SAM" id="MobiDB-lite"/>
    </source>
</evidence>
<feature type="compositionally biased region" description="Low complexity" evidence="2">
    <location>
        <begin position="164"/>
        <end position="183"/>
    </location>
</feature>
<feature type="compositionally biased region" description="Low complexity" evidence="2">
    <location>
        <begin position="339"/>
        <end position="356"/>
    </location>
</feature>
<feature type="region of interest" description="Disordered" evidence="2">
    <location>
        <begin position="164"/>
        <end position="186"/>
    </location>
</feature>
<proteinExistence type="predicted"/>
<dbReference type="Proteomes" id="UP000663828">
    <property type="component" value="Unassembled WGS sequence"/>
</dbReference>
<feature type="coiled-coil region" evidence="1">
    <location>
        <begin position="226"/>
        <end position="280"/>
    </location>
</feature>
<evidence type="ECO:0000256" key="1">
    <source>
        <dbReference type="SAM" id="Coils"/>
    </source>
</evidence>
<keyword evidence="5" id="KW-1185">Reference proteome</keyword>
<dbReference type="PANTHER" id="PTHR43670">
    <property type="entry name" value="HEAT SHOCK PROTEIN 26"/>
    <property type="match status" value="1"/>
</dbReference>
<feature type="compositionally biased region" description="Polar residues" evidence="2">
    <location>
        <begin position="329"/>
        <end position="338"/>
    </location>
</feature>
<feature type="coiled-coil region" evidence="1">
    <location>
        <begin position="403"/>
        <end position="662"/>
    </location>
</feature>
<evidence type="ECO:0000313" key="3">
    <source>
        <dbReference type="EMBL" id="CAF0913239.1"/>
    </source>
</evidence>
<evidence type="ECO:0000313" key="5">
    <source>
        <dbReference type="Proteomes" id="UP000663828"/>
    </source>
</evidence>
<dbReference type="EMBL" id="CAJNOR010000434">
    <property type="protein sequence ID" value="CAF0913239.1"/>
    <property type="molecule type" value="Genomic_DNA"/>
</dbReference>
<protein>
    <submittedName>
        <fullName evidence="3">Uncharacterized protein</fullName>
    </submittedName>
</protein>
<name>A0A814AH89_ADIRI</name>
<feature type="region of interest" description="Disordered" evidence="2">
    <location>
        <begin position="1"/>
        <end position="45"/>
    </location>
</feature>
<organism evidence="3 5">
    <name type="scientific">Adineta ricciae</name>
    <name type="common">Rotifer</name>
    <dbReference type="NCBI Taxonomy" id="249248"/>
    <lineage>
        <taxon>Eukaryota</taxon>
        <taxon>Metazoa</taxon>
        <taxon>Spiralia</taxon>
        <taxon>Gnathifera</taxon>
        <taxon>Rotifera</taxon>
        <taxon>Eurotatoria</taxon>
        <taxon>Bdelloidea</taxon>
        <taxon>Adinetida</taxon>
        <taxon>Adinetidae</taxon>
        <taxon>Adineta</taxon>
    </lineage>
</organism>
<dbReference type="AlphaFoldDB" id="A0A814AH89"/>
<feature type="region of interest" description="Disordered" evidence="2">
    <location>
        <begin position="311"/>
        <end position="376"/>
    </location>
</feature>
<comment type="caution">
    <text evidence="3">The sequence shown here is derived from an EMBL/GenBank/DDBJ whole genome shotgun (WGS) entry which is preliminary data.</text>
</comment>
<evidence type="ECO:0000313" key="4">
    <source>
        <dbReference type="EMBL" id="CAF0971294.1"/>
    </source>
</evidence>
<dbReference type="PANTHER" id="PTHR43670:SF34">
    <property type="entry name" value="HSP20-LIKE CHAPERONES SUPERFAMILY PROTEIN"/>
    <property type="match status" value="1"/>
</dbReference>